<evidence type="ECO:0000313" key="2">
    <source>
        <dbReference type="EMBL" id="MBF1415788.1"/>
    </source>
</evidence>
<accession>A0A930N606</accession>
<dbReference type="Proteomes" id="UP000757461">
    <property type="component" value="Unassembled WGS sequence"/>
</dbReference>
<feature type="region of interest" description="Disordered" evidence="1">
    <location>
        <begin position="30"/>
        <end position="51"/>
    </location>
</feature>
<dbReference type="AlphaFoldDB" id="A0A930N606"/>
<gene>
    <name evidence="2" type="ORF">HXN33_09440</name>
</gene>
<dbReference type="EMBL" id="JABZSQ010000221">
    <property type="protein sequence ID" value="MBF1415788.1"/>
    <property type="molecule type" value="Genomic_DNA"/>
</dbReference>
<comment type="caution">
    <text evidence="2">The sequence shown here is derived from an EMBL/GenBank/DDBJ whole genome shotgun (WGS) entry which is preliminary data.</text>
</comment>
<protein>
    <submittedName>
        <fullName evidence="2">Uncharacterized protein</fullName>
    </submittedName>
</protein>
<sequence>MKHNTNKATYKKPYTVMMCVSNETYLLENSFNSQHNPGRHKSGPQASNAKQGFDWYYDDDEVASDKGTTSLWSD</sequence>
<organism evidence="2 3">
    <name type="scientific">Prevotella histicola</name>
    <dbReference type="NCBI Taxonomy" id="470565"/>
    <lineage>
        <taxon>Bacteria</taxon>
        <taxon>Pseudomonadati</taxon>
        <taxon>Bacteroidota</taxon>
        <taxon>Bacteroidia</taxon>
        <taxon>Bacteroidales</taxon>
        <taxon>Prevotellaceae</taxon>
        <taxon>Prevotella</taxon>
    </lineage>
</organism>
<evidence type="ECO:0000256" key="1">
    <source>
        <dbReference type="SAM" id="MobiDB-lite"/>
    </source>
</evidence>
<reference evidence="2" key="1">
    <citation type="submission" date="2020-04" db="EMBL/GenBank/DDBJ databases">
        <title>Deep metagenomics examines the oral microbiome during advanced dental caries in children, revealing novel taxa and co-occurrences with host molecules.</title>
        <authorList>
            <person name="Baker J.L."/>
            <person name="Morton J.T."/>
            <person name="Dinis M."/>
            <person name="Alvarez R."/>
            <person name="Tran N.C."/>
            <person name="Knight R."/>
            <person name="Edlund A."/>
        </authorList>
    </citation>
    <scope>NUCLEOTIDE SEQUENCE</scope>
    <source>
        <strain evidence="2">JCVI_25_bin.9</strain>
    </source>
</reference>
<evidence type="ECO:0000313" key="3">
    <source>
        <dbReference type="Proteomes" id="UP000757461"/>
    </source>
</evidence>
<name>A0A930N606_9BACT</name>
<proteinExistence type="predicted"/>